<protein>
    <recommendedName>
        <fullName evidence="8">Palmitoyltransferase</fullName>
        <ecNumber evidence="8">2.3.1.225</ecNumber>
    </recommendedName>
</protein>
<feature type="transmembrane region" description="Helical" evidence="8">
    <location>
        <begin position="574"/>
        <end position="598"/>
    </location>
</feature>
<evidence type="ECO:0000313" key="11">
    <source>
        <dbReference type="EMBL" id="CAF1570686.1"/>
    </source>
</evidence>
<dbReference type="PANTHER" id="PTHR24161">
    <property type="entry name" value="ANK_REP_REGION DOMAIN-CONTAINING PROTEIN-RELATED"/>
    <property type="match status" value="1"/>
</dbReference>
<feature type="region of interest" description="Disordered" evidence="9">
    <location>
        <begin position="39"/>
        <end position="85"/>
    </location>
</feature>
<dbReference type="Pfam" id="PF12796">
    <property type="entry name" value="Ank_2"/>
    <property type="match status" value="1"/>
</dbReference>
<organism evidence="11 12">
    <name type="scientific">Adineta ricciae</name>
    <name type="common">Rotifer</name>
    <dbReference type="NCBI Taxonomy" id="249248"/>
    <lineage>
        <taxon>Eukaryota</taxon>
        <taxon>Metazoa</taxon>
        <taxon>Spiralia</taxon>
        <taxon>Gnathifera</taxon>
        <taxon>Rotifera</taxon>
        <taxon>Eurotatoria</taxon>
        <taxon>Bdelloidea</taxon>
        <taxon>Adinetida</taxon>
        <taxon>Adinetidae</taxon>
        <taxon>Adineta</taxon>
    </lineage>
</organism>
<keyword evidence="8" id="KW-0012">Acyltransferase</keyword>
<comment type="similarity">
    <text evidence="8">Belongs to the DHHC palmitoyltransferase family.</text>
</comment>
<evidence type="ECO:0000256" key="6">
    <source>
        <dbReference type="ARBA" id="ARBA00023136"/>
    </source>
</evidence>
<evidence type="ECO:0000256" key="8">
    <source>
        <dbReference type="RuleBase" id="RU079119"/>
    </source>
</evidence>
<comment type="caution">
    <text evidence="11">The sequence shown here is derived from an EMBL/GenBank/DDBJ whole genome shotgun (WGS) entry which is preliminary data.</text>
</comment>
<dbReference type="GO" id="GO:0019706">
    <property type="term" value="F:protein-cysteine S-palmitoyltransferase activity"/>
    <property type="evidence" value="ECO:0007669"/>
    <property type="project" value="UniProtKB-EC"/>
</dbReference>
<dbReference type="AlphaFoldDB" id="A0A815YIF8"/>
<dbReference type="Proteomes" id="UP000663828">
    <property type="component" value="Unassembled WGS sequence"/>
</dbReference>
<comment type="subcellular location">
    <subcellularLocation>
        <location evidence="1">Membrane</location>
        <topology evidence="1">Multi-pass membrane protein</topology>
    </subcellularLocation>
</comment>
<dbReference type="SMART" id="SM00248">
    <property type="entry name" value="ANK"/>
    <property type="match status" value="5"/>
</dbReference>
<dbReference type="EC" id="2.3.1.225" evidence="8"/>
<dbReference type="PROSITE" id="PS50216">
    <property type="entry name" value="DHHC"/>
    <property type="match status" value="1"/>
</dbReference>
<dbReference type="PROSITE" id="PS50088">
    <property type="entry name" value="ANK_REPEAT"/>
    <property type="match status" value="3"/>
</dbReference>
<dbReference type="Pfam" id="PF01529">
    <property type="entry name" value="DHHC"/>
    <property type="match status" value="1"/>
</dbReference>
<feature type="repeat" description="ANK" evidence="7">
    <location>
        <begin position="120"/>
        <end position="152"/>
    </location>
</feature>
<evidence type="ECO:0000256" key="3">
    <source>
        <dbReference type="ARBA" id="ARBA00022737"/>
    </source>
</evidence>
<feature type="transmembrane region" description="Helical" evidence="8">
    <location>
        <begin position="371"/>
        <end position="394"/>
    </location>
</feature>
<comment type="catalytic activity">
    <reaction evidence="8">
        <text>L-cysteinyl-[protein] + hexadecanoyl-CoA = S-hexadecanoyl-L-cysteinyl-[protein] + CoA</text>
        <dbReference type="Rhea" id="RHEA:36683"/>
        <dbReference type="Rhea" id="RHEA-COMP:10131"/>
        <dbReference type="Rhea" id="RHEA-COMP:11032"/>
        <dbReference type="ChEBI" id="CHEBI:29950"/>
        <dbReference type="ChEBI" id="CHEBI:57287"/>
        <dbReference type="ChEBI" id="CHEBI:57379"/>
        <dbReference type="ChEBI" id="CHEBI:74151"/>
        <dbReference type="EC" id="2.3.1.225"/>
    </reaction>
</comment>
<feature type="transmembrane region" description="Helical" evidence="8">
    <location>
        <begin position="347"/>
        <end position="365"/>
    </location>
</feature>
<dbReference type="EMBL" id="CAJNOR010005638">
    <property type="protein sequence ID" value="CAF1570686.1"/>
    <property type="molecule type" value="Genomic_DNA"/>
</dbReference>
<evidence type="ECO:0000256" key="1">
    <source>
        <dbReference type="ARBA" id="ARBA00004141"/>
    </source>
</evidence>
<dbReference type="PROSITE" id="PS50297">
    <property type="entry name" value="ANK_REP_REGION"/>
    <property type="match status" value="2"/>
</dbReference>
<evidence type="ECO:0000256" key="5">
    <source>
        <dbReference type="ARBA" id="ARBA00023043"/>
    </source>
</evidence>
<feature type="transmembrane region" description="Helical" evidence="8">
    <location>
        <begin position="529"/>
        <end position="548"/>
    </location>
</feature>
<dbReference type="InterPro" id="IPR036770">
    <property type="entry name" value="Ankyrin_rpt-contain_sf"/>
</dbReference>
<keyword evidence="6 8" id="KW-0472">Membrane</keyword>
<name>A0A815YIF8_ADIRI</name>
<keyword evidence="8" id="KW-0808">Transferase</keyword>
<keyword evidence="4 8" id="KW-1133">Transmembrane helix</keyword>
<dbReference type="InterPro" id="IPR001594">
    <property type="entry name" value="Palmitoyltrfase_DHHC"/>
</dbReference>
<dbReference type="InterPro" id="IPR002110">
    <property type="entry name" value="Ankyrin_rpt"/>
</dbReference>
<evidence type="ECO:0000259" key="10">
    <source>
        <dbReference type="Pfam" id="PF01529"/>
    </source>
</evidence>
<proteinExistence type="inferred from homology"/>
<dbReference type="PANTHER" id="PTHR24161:SF85">
    <property type="entry name" value="PALMITOYLTRANSFERASE HIP14"/>
    <property type="match status" value="1"/>
</dbReference>
<gene>
    <name evidence="11" type="ORF">XAT740_LOCUS44447</name>
</gene>
<keyword evidence="2 8" id="KW-0812">Transmembrane</keyword>
<dbReference type="SUPFAM" id="SSF48403">
    <property type="entry name" value="Ankyrin repeat"/>
    <property type="match status" value="1"/>
</dbReference>
<sequence>MMHPQLSASEQAALLAQLKQNPEMLARFQAMRSAMMEAANENSASPGASNANRHGHSHNHSGSCGHAHTPSHFSQPVPEPPPKPAVAEMTAVQAVQYNELERLKEIIESGQMDVNTPDVEGCYLLHWAAINNHCQIIRYLIAKGATIDVQGGDLKSTPLHWACRQGCTEAFFLLVDNRASIDSTDIHDIQPVHLAAQYGQIKILAYLLGSGVEVDCLDGRRFTPLIYSCLGPPPDYTPNPDSTHVCCTQFLLTFGANVNYQEPTRHYTALHFSIGNQNPISFHVLLKHSQVNINLKNSDNCDALTFARVRRNLEAVFLLEERIAATKVDIKPKFLQRYFTSKFVRRWLIRLFMFLVLVLFGVAANSVQYSYWARVVVPIVIVICCSQVFNYYVFDTYTKDNFAFSYVLSTTFLMYGTYMVYLQDNEWTLRHLCYHFFTLFGIYSFHCTKKYNPGFIKQQTMTIDGQILTRDKICVAFARDSQWTLDHFCVTCLIRRPLRSKHCPMDGTCVAKFDHHCTWLDACIGGRNYIYFIRILTCATMGIFFWLYEAIQHISRDRENYTIKEIIFQVYDPWFNYIFFLTAFNAIWVTIMTAFHLFNSIYLGVTLNERLTGFRYSYFRDENTGKFNNPFRNQKLRNFLETFGCFRLMALLRYPRIDWSQIYDINQITATKII</sequence>
<feature type="repeat" description="ANK" evidence="7">
    <location>
        <begin position="187"/>
        <end position="219"/>
    </location>
</feature>
<evidence type="ECO:0000313" key="12">
    <source>
        <dbReference type="Proteomes" id="UP000663828"/>
    </source>
</evidence>
<dbReference type="GO" id="GO:0016020">
    <property type="term" value="C:membrane"/>
    <property type="evidence" value="ECO:0007669"/>
    <property type="project" value="UniProtKB-SubCell"/>
</dbReference>
<evidence type="ECO:0000256" key="7">
    <source>
        <dbReference type="PROSITE-ProRule" id="PRU00023"/>
    </source>
</evidence>
<accession>A0A815YIF8</accession>
<evidence type="ECO:0000256" key="9">
    <source>
        <dbReference type="SAM" id="MobiDB-lite"/>
    </source>
</evidence>
<keyword evidence="12" id="KW-1185">Reference proteome</keyword>
<evidence type="ECO:0000256" key="2">
    <source>
        <dbReference type="ARBA" id="ARBA00022692"/>
    </source>
</evidence>
<reference evidence="11" key="1">
    <citation type="submission" date="2021-02" db="EMBL/GenBank/DDBJ databases">
        <authorList>
            <person name="Nowell W R."/>
        </authorList>
    </citation>
    <scope>NUCLEOTIDE SEQUENCE</scope>
</reference>
<dbReference type="Pfam" id="PF00023">
    <property type="entry name" value="Ank"/>
    <property type="match status" value="1"/>
</dbReference>
<feature type="transmembrane region" description="Helical" evidence="8">
    <location>
        <begin position="401"/>
        <end position="421"/>
    </location>
</feature>
<keyword evidence="5 7" id="KW-0040">ANK repeat</keyword>
<feature type="repeat" description="ANK" evidence="7">
    <location>
        <begin position="154"/>
        <end position="186"/>
    </location>
</feature>
<keyword evidence="3" id="KW-0677">Repeat</keyword>
<comment type="domain">
    <text evidence="8">The DHHC domain is required for palmitoyltransferase activity.</text>
</comment>
<feature type="domain" description="Palmitoyltransferase DHHC" evidence="10">
    <location>
        <begin position="486"/>
        <end position="611"/>
    </location>
</feature>
<evidence type="ECO:0000256" key="4">
    <source>
        <dbReference type="ARBA" id="ARBA00022989"/>
    </source>
</evidence>
<dbReference type="Gene3D" id="1.25.40.20">
    <property type="entry name" value="Ankyrin repeat-containing domain"/>
    <property type="match status" value="1"/>
</dbReference>